<dbReference type="EMBL" id="JAAOZC010000004">
    <property type="protein sequence ID" value="NIJ08178.1"/>
    <property type="molecule type" value="Genomic_DNA"/>
</dbReference>
<dbReference type="InterPro" id="IPR014284">
    <property type="entry name" value="RNA_pol_sigma-70_dom"/>
</dbReference>
<feature type="domain" description="RNA polymerase sigma factor 70 region 4 type 2" evidence="6">
    <location>
        <begin position="105"/>
        <end position="156"/>
    </location>
</feature>
<proteinExistence type="inferred from homology"/>
<evidence type="ECO:0000256" key="3">
    <source>
        <dbReference type="ARBA" id="ARBA00023082"/>
    </source>
</evidence>
<feature type="domain" description="RNA polymerase sigma-70 region 2" evidence="5">
    <location>
        <begin position="12"/>
        <end position="74"/>
    </location>
</feature>
<keyword evidence="2" id="KW-0805">Transcription regulation</keyword>
<evidence type="ECO:0000256" key="2">
    <source>
        <dbReference type="ARBA" id="ARBA00023015"/>
    </source>
</evidence>
<dbReference type="Gene3D" id="1.10.10.10">
    <property type="entry name" value="Winged helix-like DNA-binding domain superfamily/Winged helix DNA-binding domain"/>
    <property type="match status" value="1"/>
</dbReference>
<gene>
    <name evidence="7" type="ORF">FHS31_001795</name>
</gene>
<dbReference type="InterPro" id="IPR013249">
    <property type="entry name" value="RNA_pol_sigma70_r4_t2"/>
</dbReference>
<dbReference type="InterPro" id="IPR036388">
    <property type="entry name" value="WH-like_DNA-bd_sf"/>
</dbReference>
<comment type="caution">
    <text evidence="7">The sequence shown here is derived from an EMBL/GenBank/DDBJ whole genome shotgun (WGS) entry which is preliminary data.</text>
</comment>
<dbReference type="PANTHER" id="PTHR43133:SF63">
    <property type="entry name" value="RNA POLYMERASE SIGMA FACTOR FECI-RELATED"/>
    <property type="match status" value="1"/>
</dbReference>
<dbReference type="Proteomes" id="UP000727456">
    <property type="component" value="Unassembled WGS sequence"/>
</dbReference>
<keyword evidence="3" id="KW-0731">Sigma factor</keyword>
<dbReference type="Pfam" id="PF08281">
    <property type="entry name" value="Sigma70_r4_2"/>
    <property type="match status" value="1"/>
</dbReference>
<dbReference type="Gene3D" id="1.10.1740.10">
    <property type="match status" value="1"/>
</dbReference>
<evidence type="ECO:0000256" key="1">
    <source>
        <dbReference type="ARBA" id="ARBA00010641"/>
    </source>
</evidence>
<dbReference type="NCBIfam" id="TIGR02937">
    <property type="entry name" value="sigma70-ECF"/>
    <property type="match status" value="1"/>
</dbReference>
<organism evidence="7 8">
    <name type="scientific">Sphingomonas vulcanisoli</name>
    <dbReference type="NCBI Taxonomy" id="1658060"/>
    <lineage>
        <taxon>Bacteria</taxon>
        <taxon>Pseudomonadati</taxon>
        <taxon>Pseudomonadota</taxon>
        <taxon>Alphaproteobacteria</taxon>
        <taxon>Sphingomonadales</taxon>
        <taxon>Sphingomonadaceae</taxon>
        <taxon>Sphingomonas</taxon>
    </lineage>
</organism>
<keyword evidence="8" id="KW-1185">Reference proteome</keyword>
<dbReference type="InterPro" id="IPR013324">
    <property type="entry name" value="RNA_pol_sigma_r3/r4-like"/>
</dbReference>
<evidence type="ECO:0000256" key="4">
    <source>
        <dbReference type="ARBA" id="ARBA00023163"/>
    </source>
</evidence>
<evidence type="ECO:0000259" key="5">
    <source>
        <dbReference type="Pfam" id="PF04542"/>
    </source>
</evidence>
<accession>A0ABX0TSX3</accession>
<dbReference type="PANTHER" id="PTHR43133">
    <property type="entry name" value="RNA POLYMERASE ECF-TYPE SIGMA FACTO"/>
    <property type="match status" value="1"/>
</dbReference>
<evidence type="ECO:0000313" key="7">
    <source>
        <dbReference type="EMBL" id="NIJ08178.1"/>
    </source>
</evidence>
<dbReference type="RefSeq" id="WP_167073036.1">
    <property type="nucleotide sequence ID" value="NZ_JAAOZC010000004.1"/>
</dbReference>
<evidence type="ECO:0000259" key="6">
    <source>
        <dbReference type="Pfam" id="PF08281"/>
    </source>
</evidence>
<sequence>MATGGLKAVFLSERRMLLRLLAARLRDPDLAEEMLQELWIKLEAMPSGPIADPTAYLYRMANNLAFDRRRSEMRRSAREGVWLDTQDDVEHASAERTLIARERLDELKAALDALPERTALIFRRYRIDGVPRRDIALDEGISVSAIEKHLQRAYRAIHDIAEK</sequence>
<dbReference type="InterPro" id="IPR039425">
    <property type="entry name" value="RNA_pol_sigma-70-like"/>
</dbReference>
<reference evidence="7 8" key="1">
    <citation type="submission" date="2020-03" db="EMBL/GenBank/DDBJ databases">
        <title>Genomic Encyclopedia of Type Strains, Phase III (KMG-III): the genomes of soil and plant-associated and newly described type strains.</title>
        <authorList>
            <person name="Whitman W."/>
        </authorList>
    </citation>
    <scope>NUCLEOTIDE SEQUENCE [LARGE SCALE GENOMIC DNA]</scope>
    <source>
        <strain evidence="7 8">CECT 8804</strain>
    </source>
</reference>
<name>A0ABX0TSX3_9SPHN</name>
<dbReference type="InterPro" id="IPR007627">
    <property type="entry name" value="RNA_pol_sigma70_r2"/>
</dbReference>
<dbReference type="SUPFAM" id="SSF88659">
    <property type="entry name" value="Sigma3 and sigma4 domains of RNA polymerase sigma factors"/>
    <property type="match status" value="1"/>
</dbReference>
<comment type="similarity">
    <text evidence="1">Belongs to the sigma-70 factor family. ECF subfamily.</text>
</comment>
<dbReference type="SUPFAM" id="SSF88946">
    <property type="entry name" value="Sigma2 domain of RNA polymerase sigma factors"/>
    <property type="match status" value="1"/>
</dbReference>
<dbReference type="Pfam" id="PF04542">
    <property type="entry name" value="Sigma70_r2"/>
    <property type="match status" value="1"/>
</dbReference>
<evidence type="ECO:0000313" key="8">
    <source>
        <dbReference type="Proteomes" id="UP000727456"/>
    </source>
</evidence>
<keyword evidence="4" id="KW-0804">Transcription</keyword>
<protein>
    <submittedName>
        <fullName evidence="7">RNA polymerase sigma-70 factor (ECF subfamily)</fullName>
    </submittedName>
</protein>
<dbReference type="InterPro" id="IPR013325">
    <property type="entry name" value="RNA_pol_sigma_r2"/>
</dbReference>